<sequence length="388" mass="42588">MADLDTLIATFQTQLSDVMETVVKTAMFEVTRLVEDNFLQEMKRRTQEVETLKIQLQWAERKMGDQEETHRGKTNMDNVELTDESTETRPKGQQDELLQNQGLGAEKDCDAAKSRASAQQPEAEQKSSARAEVHAVALQGGDDILTSRLPNPEFLGETIKQEVIADRDRCAEPQPKTKKIKAVPFSMKQHGVRSEPHKLVSCKVPVQAKVGASVRLMAALHNLHRPLKRPSHTLSGSSSAALSADLSDSVTSNLPSRTPSMSKGHSSSLLTPRAHLHDKLGHLRTGSSWLSIKSQLHSANLAPHSDSISHMGPRRLLRCGECGKCFPHPSTLKAHLQTHTGERPFCLLPLWTHLHQTEQPEQPTGGSTPERGPTAACLVANASPRSAI</sequence>
<dbReference type="GO" id="GO:0008270">
    <property type="term" value="F:zinc ion binding"/>
    <property type="evidence" value="ECO:0007669"/>
    <property type="project" value="UniProtKB-KW"/>
</dbReference>
<evidence type="ECO:0000256" key="3">
    <source>
        <dbReference type="ARBA" id="ARBA00022833"/>
    </source>
</evidence>
<keyword evidence="3" id="KW-0862">Zinc</keyword>
<feature type="compositionally biased region" description="Basic and acidic residues" evidence="5">
    <location>
        <begin position="61"/>
        <end position="71"/>
    </location>
</feature>
<reference evidence="7" key="1">
    <citation type="journal article" date="2004" name="Nature">
        <title>Genome duplication in the teleost fish Tetraodon nigroviridis reveals the early vertebrate proto-karyotype.</title>
        <authorList>
            <person name="Jaillon O."/>
            <person name="Aury J.-M."/>
            <person name="Brunet F."/>
            <person name="Petit J.-L."/>
            <person name="Stange-Thomann N."/>
            <person name="Mauceli E."/>
            <person name="Bouneau L."/>
            <person name="Fischer C."/>
            <person name="Ozouf-Costaz C."/>
            <person name="Bernot A."/>
            <person name="Nicaud S."/>
            <person name="Jaffe D."/>
            <person name="Fisher S."/>
            <person name="Lutfalla G."/>
            <person name="Dossat C."/>
            <person name="Segurens B."/>
            <person name="Dasilva C."/>
            <person name="Salanoubat M."/>
            <person name="Levy M."/>
            <person name="Boudet N."/>
            <person name="Castellano S."/>
            <person name="Anthouard V."/>
            <person name="Jubin C."/>
            <person name="Castelli V."/>
            <person name="Katinka M."/>
            <person name="Vacherie B."/>
            <person name="Biemont C."/>
            <person name="Skalli Z."/>
            <person name="Cattolico L."/>
            <person name="Poulain J."/>
            <person name="De Berardinis V."/>
            <person name="Cruaud C."/>
            <person name="Duprat S."/>
            <person name="Brottier P."/>
            <person name="Coutanceau J.-P."/>
            <person name="Gouzy J."/>
            <person name="Parra G."/>
            <person name="Lardier G."/>
            <person name="Chapple C."/>
            <person name="McKernan K.J."/>
            <person name="McEwan P."/>
            <person name="Bosak S."/>
            <person name="Kellis M."/>
            <person name="Volff J.-N."/>
            <person name="Guigo R."/>
            <person name="Zody M.C."/>
            <person name="Mesirov J."/>
            <person name="Lindblad-Toh K."/>
            <person name="Birren B."/>
            <person name="Nusbaum C."/>
            <person name="Kahn D."/>
            <person name="Robinson-Rechavi M."/>
            <person name="Laudet V."/>
            <person name="Schachter V."/>
            <person name="Quetier F."/>
            <person name="Saurin W."/>
            <person name="Scarpelli C."/>
            <person name="Wincker P."/>
            <person name="Lander E.S."/>
            <person name="Weissenbach J."/>
            <person name="Roest Crollius H."/>
        </authorList>
    </citation>
    <scope>NUCLEOTIDE SEQUENCE [LARGE SCALE GENOMIC DNA]</scope>
</reference>
<dbReference type="SUPFAM" id="SSF57667">
    <property type="entry name" value="beta-beta-alpha zinc fingers"/>
    <property type="match status" value="1"/>
</dbReference>
<evidence type="ECO:0000256" key="5">
    <source>
        <dbReference type="SAM" id="MobiDB-lite"/>
    </source>
</evidence>
<evidence type="ECO:0000256" key="2">
    <source>
        <dbReference type="ARBA" id="ARBA00022771"/>
    </source>
</evidence>
<keyword evidence="1" id="KW-0479">Metal-binding</keyword>
<feature type="region of interest" description="Disordered" evidence="5">
    <location>
        <begin position="61"/>
        <end position="94"/>
    </location>
</feature>
<proteinExistence type="predicted"/>
<evidence type="ECO:0000313" key="7">
    <source>
        <dbReference type="EMBL" id="CAF94016.1"/>
    </source>
</evidence>
<dbReference type="EMBL" id="CAAE01011729">
    <property type="protein sequence ID" value="CAF94016.1"/>
    <property type="molecule type" value="Genomic_DNA"/>
</dbReference>
<accession>Q4SZB6</accession>
<feature type="region of interest" description="Disordered" evidence="5">
    <location>
        <begin position="107"/>
        <end position="132"/>
    </location>
</feature>
<gene>
    <name evidence="7" type="ORF">GSTENG00009923001</name>
</gene>
<comment type="caution">
    <text evidence="7">The sequence shown here is derived from an EMBL/GenBank/DDBJ whole genome shotgun (WGS) entry which is preliminary data.</text>
</comment>
<evidence type="ECO:0000256" key="1">
    <source>
        <dbReference type="ARBA" id="ARBA00022723"/>
    </source>
</evidence>
<evidence type="ECO:0000259" key="6">
    <source>
        <dbReference type="PROSITE" id="PS50157"/>
    </source>
</evidence>
<dbReference type="Gene3D" id="3.30.160.60">
    <property type="entry name" value="Classic Zinc Finger"/>
    <property type="match status" value="1"/>
</dbReference>
<feature type="domain" description="C2H2-type" evidence="6">
    <location>
        <begin position="317"/>
        <end position="344"/>
    </location>
</feature>
<protein>
    <submittedName>
        <fullName evidence="7">(spotted green pufferfish) hypothetical protein</fullName>
    </submittedName>
</protein>
<dbReference type="OrthoDB" id="8922241at2759"/>
<keyword evidence="2 4" id="KW-0863">Zinc-finger</keyword>
<reference evidence="7" key="2">
    <citation type="submission" date="2004-02" db="EMBL/GenBank/DDBJ databases">
        <authorList>
            <consortium name="Genoscope"/>
            <consortium name="Whitehead Institute Centre for Genome Research"/>
        </authorList>
    </citation>
    <scope>NUCLEOTIDE SEQUENCE</scope>
</reference>
<organism evidence="7">
    <name type="scientific">Tetraodon nigroviridis</name>
    <name type="common">Spotted green pufferfish</name>
    <name type="synonym">Chelonodon nigroviridis</name>
    <dbReference type="NCBI Taxonomy" id="99883"/>
    <lineage>
        <taxon>Eukaryota</taxon>
        <taxon>Metazoa</taxon>
        <taxon>Chordata</taxon>
        <taxon>Craniata</taxon>
        <taxon>Vertebrata</taxon>
        <taxon>Euteleostomi</taxon>
        <taxon>Actinopterygii</taxon>
        <taxon>Neopterygii</taxon>
        <taxon>Teleostei</taxon>
        <taxon>Neoteleostei</taxon>
        <taxon>Acanthomorphata</taxon>
        <taxon>Eupercaria</taxon>
        <taxon>Tetraodontiformes</taxon>
        <taxon>Tetradontoidea</taxon>
        <taxon>Tetraodontidae</taxon>
        <taxon>Tetraodon</taxon>
    </lineage>
</organism>
<feature type="compositionally biased region" description="Basic and acidic residues" evidence="5">
    <location>
        <begin position="123"/>
        <end position="132"/>
    </location>
</feature>
<dbReference type="AlphaFoldDB" id="Q4SZB6"/>
<dbReference type="PROSITE" id="PS00028">
    <property type="entry name" value="ZINC_FINGER_C2H2_1"/>
    <property type="match status" value="1"/>
</dbReference>
<dbReference type="InterPro" id="IPR036236">
    <property type="entry name" value="Znf_C2H2_sf"/>
</dbReference>
<feature type="compositionally biased region" description="Polar residues" evidence="5">
    <location>
        <begin position="250"/>
        <end position="269"/>
    </location>
</feature>
<dbReference type="Pfam" id="PF00096">
    <property type="entry name" value="zf-C2H2"/>
    <property type="match status" value="1"/>
</dbReference>
<evidence type="ECO:0000256" key="4">
    <source>
        <dbReference type="PROSITE-ProRule" id="PRU00042"/>
    </source>
</evidence>
<dbReference type="FunFam" id="3.30.160.60:FF:000446">
    <property type="entry name" value="Zinc finger protein"/>
    <property type="match status" value="1"/>
</dbReference>
<dbReference type="InterPro" id="IPR013087">
    <property type="entry name" value="Znf_C2H2_type"/>
</dbReference>
<dbReference type="PROSITE" id="PS50157">
    <property type="entry name" value="ZINC_FINGER_C2H2_2"/>
    <property type="match status" value="1"/>
</dbReference>
<dbReference type="SMART" id="SM00355">
    <property type="entry name" value="ZnF_C2H2"/>
    <property type="match status" value="1"/>
</dbReference>
<dbReference type="KEGG" id="tng:GSTEN00009923G001"/>
<name>Q4SZB6_TETNG</name>
<feature type="region of interest" description="Disordered" evidence="5">
    <location>
        <begin position="249"/>
        <end position="269"/>
    </location>
</feature>